<organism evidence="3 4">
    <name type="scientific">Candidatus Nitrobium versatile</name>
    <dbReference type="NCBI Taxonomy" id="2884831"/>
    <lineage>
        <taxon>Bacteria</taxon>
        <taxon>Pseudomonadati</taxon>
        <taxon>Nitrospirota</taxon>
        <taxon>Nitrospiria</taxon>
        <taxon>Nitrospirales</taxon>
        <taxon>Nitrospiraceae</taxon>
        <taxon>Candidatus Nitrobium</taxon>
    </lineage>
</organism>
<evidence type="ECO:0000313" key="4">
    <source>
        <dbReference type="Proteomes" id="UP000705867"/>
    </source>
</evidence>
<feature type="chain" id="PRO_5037522128" description="YtkA-like domain-containing protein" evidence="2">
    <location>
        <begin position="28"/>
        <end position="300"/>
    </location>
</feature>
<accession>A0A953J4V2</accession>
<dbReference type="Proteomes" id="UP000705867">
    <property type="component" value="Unassembled WGS sequence"/>
</dbReference>
<protein>
    <recommendedName>
        <fullName evidence="5">YtkA-like domain-containing protein</fullName>
    </recommendedName>
</protein>
<evidence type="ECO:0000256" key="2">
    <source>
        <dbReference type="SAM" id="SignalP"/>
    </source>
</evidence>
<feature type="compositionally biased region" description="Basic residues" evidence="1">
    <location>
        <begin position="33"/>
        <end position="42"/>
    </location>
</feature>
<sequence length="300" mass="32191">MKHTALAFVTAIIVALISYAPALPAEAGEGGGRHSHGAHAGHTHAGEAGEATVSLETAPEQLSTGTPTFIFFVIKDSKGAPVQELTATHDRMLHAVIIGEDFSVFGHIHPEDSGPLPPEMRARGRYPVRFTFPKAGRYLIAVDGAIQGRHFSQQFLVSVAGGPRMAGFAKDVSREKRFGEYTVTLTATPERIVAGREATLGFHISENGRPVTDLEPYLSAPLHLAILLTDLNSFVHAHGELPDGPPGHPPVAHVHGEVPHAFGPRIEARVVFPVKGTYQVFGELQHQGRVVVISFMVEAE</sequence>
<proteinExistence type="predicted"/>
<feature type="region of interest" description="Disordered" evidence="1">
    <location>
        <begin position="26"/>
        <end position="53"/>
    </location>
</feature>
<dbReference type="AlphaFoldDB" id="A0A953J4V2"/>
<name>A0A953J4V2_9BACT</name>
<evidence type="ECO:0008006" key="5">
    <source>
        <dbReference type="Google" id="ProtNLM"/>
    </source>
</evidence>
<reference evidence="3" key="1">
    <citation type="journal article" date="2021" name="bioRxiv">
        <title>Unraveling nitrogen, sulfur and carbon metabolic pathways and microbial community transcriptional responses to substrate deprivation and toxicity stresses in a bioreactor mimicking anoxic brackish coastal sediment conditions.</title>
        <authorList>
            <person name="Martins P.D."/>
            <person name="Echeveste M.J."/>
            <person name="Arshad A."/>
            <person name="Kurth J."/>
            <person name="Ouboter H."/>
            <person name="Jetten M.S.M."/>
            <person name="Welte C.U."/>
        </authorList>
    </citation>
    <scope>NUCLEOTIDE SEQUENCE</scope>
    <source>
        <strain evidence="3">MAG_39</strain>
    </source>
</reference>
<keyword evidence="2" id="KW-0732">Signal</keyword>
<evidence type="ECO:0000256" key="1">
    <source>
        <dbReference type="SAM" id="MobiDB-lite"/>
    </source>
</evidence>
<reference evidence="3" key="2">
    <citation type="submission" date="2021-08" db="EMBL/GenBank/DDBJ databases">
        <authorList>
            <person name="Dalcin Martins P."/>
        </authorList>
    </citation>
    <scope>NUCLEOTIDE SEQUENCE</scope>
    <source>
        <strain evidence="3">MAG_39</strain>
    </source>
</reference>
<dbReference type="EMBL" id="JAIOIV010000040">
    <property type="protein sequence ID" value="MBZ0155633.1"/>
    <property type="molecule type" value="Genomic_DNA"/>
</dbReference>
<comment type="caution">
    <text evidence="3">The sequence shown here is derived from an EMBL/GenBank/DDBJ whole genome shotgun (WGS) entry which is preliminary data.</text>
</comment>
<evidence type="ECO:0000313" key="3">
    <source>
        <dbReference type="EMBL" id="MBZ0155633.1"/>
    </source>
</evidence>
<feature type="signal peptide" evidence="2">
    <location>
        <begin position="1"/>
        <end position="27"/>
    </location>
</feature>
<gene>
    <name evidence="3" type="ORF">K8I29_05375</name>
</gene>